<dbReference type="EMBL" id="CP029619">
    <property type="protein sequence ID" value="AWN81399.1"/>
    <property type="molecule type" value="Genomic_DNA"/>
</dbReference>
<sequence>MQILDQPITAELISLYRKFSALVKTEAVAIENCKDFVMITQFTFRYFCKLIVL</sequence>
<dbReference type="AlphaFoldDB" id="A0A2Z3L7H6"/>
<proteinExistence type="predicted"/>
<evidence type="ECO:0000313" key="2">
    <source>
        <dbReference type="Proteomes" id="UP000245872"/>
    </source>
</evidence>
<protein>
    <submittedName>
        <fullName evidence="1">Uncharacterized protein</fullName>
    </submittedName>
</protein>
<dbReference type="KEGG" id="cher:DK880_00061"/>
<organism evidence="1 2">
    <name type="scientific">Candidatus Cardinium hertigii</name>
    <dbReference type="NCBI Taxonomy" id="247481"/>
    <lineage>
        <taxon>Bacteria</taxon>
        <taxon>Pseudomonadati</taxon>
        <taxon>Bacteroidota</taxon>
        <taxon>Cytophagia</taxon>
        <taxon>Cytophagales</taxon>
        <taxon>Amoebophilaceae</taxon>
        <taxon>Candidatus Cardinium</taxon>
    </lineage>
</organism>
<evidence type="ECO:0000313" key="1">
    <source>
        <dbReference type="EMBL" id="AWN81399.1"/>
    </source>
</evidence>
<reference evidence="1 2" key="1">
    <citation type="submission" date="2018-05" db="EMBL/GenBank/DDBJ databases">
        <title>Candidatus Cardinium hertigii Genome Assembly.</title>
        <authorList>
            <person name="Showmaker K.C."/>
            <person name="Walden K.O."/>
            <person name="Fields C.J."/>
            <person name="Lambert K.N."/>
            <person name="Hudson M.E."/>
        </authorList>
    </citation>
    <scope>NUCLEOTIDE SEQUENCE [LARGE SCALE GENOMIC DNA]</scope>
    <source>
        <strain evidence="2">cHgTN10</strain>
    </source>
</reference>
<accession>A0A2Z3L7H6</accession>
<keyword evidence="2" id="KW-1185">Reference proteome</keyword>
<name>A0A2Z3L7H6_9BACT</name>
<gene>
    <name evidence="1" type="ORF">DK880_00061</name>
</gene>
<dbReference type="Proteomes" id="UP000245872">
    <property type="component" value="Chromosome"/>
</dbReference>